<sequence>MYDSAASTSTTVENNPRPKRIRIRRRKLNHGRHQHQSHSDHEIHSEGESDHPWSVPRRRSPMRSDPHVRIAMYVAMAHAGLALSLALLYFVTKLLEGYWRPIQWAILCSMPLRELRTALVSFWSRSLRIGLFETLIAVPVAALRAATDSVVNSQAAFFGFLRQSETRSREKVGFFKLVQWLISFALFIIVYEYIGLVSVPVFCIACLIVYFMGSRTITNVGVRTSLSALTSFRRGGRKLLKKSSFGSKVGGYITCWMLNRLKTMVGIGLIMCMIFGSMFGLVFFSYKIAMEGKDAVISVNTHLKESNYAERIGVTQWVYDNHIPELVDNYTMNFYEAVSQNINSLAAHYNVTEIVDGLRHYLNSPSPSPIVSSASTVSALSLTEKLNKIISKLRNSEWKVIYRDVDNVFRDLVSLISREELMEKIKSLLLQSLDKSRRLLASGTTVLAGGVNFLVFMAVSIVSGAAGLMNFISGFMVFLWLLYYLITTESGGVMDHVLEMLPLSRSTRARCAHVLDQAVSSVLLAAAKVTFFQGCLTYLLFRFYKIHFLYMSTFLALMSAVFPITPAFLSSIPAAVQLAMEARYVEAVLLTVVHQLILEYGTIAIQDEIPGQNAYLTGLSMLGGIALFPSILEGAIMGPLLMTVMITLKNLYAEFVLSSADETDFDLIITGPTSEGSQNYFASDGTSSRNPNFKTMFHVKSDSNIWRDRMPFHHLKPEIAKDGGCKYFHLEQSHVFTQT</sequence>
<comment type="similarity">
    <text evidence="2">Belongs to the autoinducer-2 exporter (AI-2E) (TC 2.A.86) family.</text>
</comment>
<feature type="transmembrane region" description="Helical" evidence="7">
    <location>
        <begin position="172"/>
        <end position="191"/>
    </location>
</feature>
<comment type="subcellular location">
    <subcellularLocation>
        <location evidence="1">Membrane</location>
        <topology evidence="1">Multi-pass membrane protein</topology>
    </subcellularLocation>
</comment>
<dbReference type="AlphaFoldDB" id="A0A7J6HPZ0"/>
<feature type="compositionally biased region" description="Basic residues" evidence="6">
    <location>
        <begin position="17"/>
        <end position="36"/>
    </location>
</feature>
<dbReference type="InterPro" id="IPR002549">
    <property type="entry name" value="AI-2E-like"/>
</dbReference>
<evidence type="ECO:0000256" key="3">
    <source>
        <dbReference type="ARBA" id="ARBA00022692"/>
    </source>
</evidence>
<dbReference type="PANTHER" id="PTHR21716:SF4">
    <property type="entry name" value="TRANSMEMBRANE PROTEIN 245"/>
    <property type="match status" value="1"/>
</dbReference>
<dbReference type="Proteomes" id="UP000583929">
    <property type="component" value="Unassembled WGS sequence"/>
</dbReference>
<reference evidence="8 9" key="1">
    <citation type="journal article" date="2020" name="bioRxiv">
        <title>Sequence and annotation of 42 cannabis genomes reveals extensive copy number variation in cannabinoid synthesis and pathogen resistance genes.</title>
        <authorList>
            <person name="Mckernan K.J."/>
            <person name="Helbert Y."/>
            <person name="Kane L.T."/>
            <person name="Ebling H."/>
            <person name="Zhang L."/>
            <person name="Liu B."/>
            <person name="Eaton Z."/>
            <person name="Mclaughlin S."/>
            <person name="Kingan S."/>
            <person name="Baybayan P."/>
            <person name="Concepcion G."/>
            <person name="Jordan M."/>
            <person name="Riva A."/>
            <person name="Barbazuk W."/>
            <person name="Harkins T."/>
        </authorList>
    </citation>
    <scope>NUCLEOTIDE SEQUENCE [LARGE SCALE GENOMIC DNA]</scope>
    <source>
        <strain evidence="9">cv. Jamaican Lion 4</strain>
        <tissue evidence="8">Leaf</tissue>
    </source>
</reference>
<feature type="region of interest" description="Disordered" evidence="6">
    <location>
        <begin position="1"/>
        <end position="61"/>
    </location>
</feature>
<feature type="transmembrane region" description="Helical" evidence="7">
    <location>
        <begin position="584"/>
        <end position="605"/>
    </location>
</feature>
<feature type="transmembrane region" description="Helical" evidence="7">
    <location>
        <begin position="625"/>
        <end position="648"/>
    </location>
</feature>
<dbReference type="EMBL" id="JAATIQ010000033">
    <property type="protein sequence ID" value="KAF4397346.1"/>
    <property type="molecule type" value="Genomic_DNA"/>
</dbReference>
<dbReference type="GO" id="GO:0016020">
    <property type="term" value="C:membrane"/>
    <property type="evidence" value="ECO:0007669"/>
    <property type="project" value="UniProtKB-SubCell"/>
</dbReference>
<protein>
    <submittedName>
        <fullName evidence="8">Uncharacterized protein</fullName>
    </submittedName>
</protein>
<evidence type="ECO:0000256" key="6">
    <source>
        <dbReference type="SAM" id="MobiDB-lite"/>
    </source>
</evidence>
<keyword evidence="4 7" id="KW-1133">Transmembrane helix</keyword>
<comment type="caution">
    <text evidence="8">The sequence shown here is derived from an EMBL/GenBank/DDBJ whole genome shotgun (WGS) entry which is preliminary data.</text>
</comment>
<keyword evidence="3 7" id="KW-0812">Transmembrane</keyword>
<feature type="compositionally biased region" description="Polar residues" evidence="6">
    <location>
        <begin position="1"/>
        <end position="13"/>
    </location>
</feature>
<feature type="compositionally biased region" description="Basic and acidic residues" evidence="6">
    <location>
        <begin position="37"/>
        <end position="51"/>
    </location>
</feature>
<evidence type="ECO:0000313" key="8">
    <source>
        <dbReference type="EMBL" id="KAF4397346.1"/>
    </source>
</evidence>
<evidence type="ECO:0000313" key="9">
    <source>
        <dbReference type="Proteomes" id="UP000583929"/>
    </source>
</evidence>
<name>A0A7J6HPZ0_CANSA</name>
<gene>
    <name evidence="8" type="ORF">G4B88_027086</name>
</gene>
<evidence type="ECO:0000256" key="7">
    <source>
        <dbReference type="SAM" id="Phobius"/>
    </source>
</evidence>
<keyword evidence="5 7" id="KW-0472">Membrane</keyword>
<evidence type="ECO:0000256" key="5">
    <source>
        <dbReference type="ARBA" id="ARBA00023136"/>
    </source>
</evidence>
<keyword evidence="9" id="KW-1185">Reference proteome</keyword>
<feature type="transmembrane region" description="Helical" evidence="7">
    <location>
        <begin position="468"/>
        <end position="486"/>
    </location>
</feature>
<evidence type="ECO:0000256" key="2">
    <source>
        <dbReference type="ARBA" id="ARBA00009773"/>
    </source>
</evidence>
<feature type="transmembrane region" description="Helical" evidence="7">
    <location>
        <begin position="547"/>
        <end position="572"/>
    </location>
</feature>
<accession>A0A7J6HPZ0</accession>
<feature type="transmembrane region" description="Helical" evidence="7">
    <location>
        <begin position="518"/>
        <end position="541"/>
    </location>
</feature>
<organism evidence="8 9">
    <name type="scientific">Cannabis sativa</name>
    <name type="common">Hemp</name>
    <name type="synonym">Marijuana</name>
    <dbReference type="NCBI Taxonomy" id="3483"/>
    <lineage>
        <taxon>Eukaryota</taxon>
        <taxon>Viridiplantae</taxon>
        <taxon>Streptophyta</taxon>
        <taxon>Embryophyta</taxon>
        <taxon>Tracheophyta</taxon>
        <taxon>Spermatophyta</taxon>
        <taxon>Magnoliopsida</taxon>
        <taxon>eudicotyledons</taxon>
        <taxon>Gunneridae</taxon>
        <taxon>Pentapetalae</taxon>
        <taxon>rosids</taxon>
        <taxon>fabids</taxon>
        <taxon>Rosales</taxon>
        <taxon>Cannabaceae</taxon>
        <taxon>Cannabis</taxon>
    </lineage>
</organism>
<feature type="transmembrane region" description="Helical" evidence="7">
    <location>
        <begin position="70"/>
        <end position="91"/>
    </location>
</feature>
<evidence type="ECO:0000256" key="4">
    <source>
        <dbReference type="ARBA" id="ARBA00022989"/>
    </source>
</evidence>
<feature type="transmembrane region" description="Helical" evidence="7">
    <location>
        <begin position="265"/>
        <end position="284"/>
    </location>
</feature>
<evidence type="ECO:0000256" key="1">
    <source>
        <dbReference type="ARBA" id="ARBA00004141"/>
    </source>
</evidence>
<proteinExistence type="inferred from homology"/>
<feature type="transmembrane region" description="Helical" evidence="7">
    <location>
        <begin position="439"/>
        <end position="462"/>
    </location>
</feature>
<dbReference type="PANTHER" id="PTHR21716">
    <property type="entry name" value="TRANSMEMBRANE PROTEIN"/>
    <property type="match status" value="1"/>
</dbReference>